<organism evidence="12 13">
    <name type="scientific">Litchfieldella rifensis</name>
    <dbReference type="NCBI Taxonomy" id="762643"/>
    <lineage>
        <taxon>Bacteria</taxon>
        <taxon>Pseudomonadati</taxon>
        <taxon>Pseudomonadota</taxon>
        <taxon>Gammaproteobacteria</taxon>
        <taxon>Oceanospirillales</taxon>
        <taxon>Halomonadaceae</taxon>
        <taxon>Litchfieldella</taxon>
    </lineage>
</organism>
<dbReference type="InterPro" id="IPR006685">
    <property type="entry name" value="MscS_channel_2nd"/>
</dbReference>
<dbReference type="Pfam" id="PF21088">
    <property type="entry name" value="MS_channel_1st"/>
    <property type="match status" value="1"/>
</dbReference>
<comment type="similarity">
    <text evidence="2 7">Belongs to the MscS (TC 1.A.23) family.</text>
</comment>
<dbReference type="InterPro" id="IPR011014">
    <property type="entry name" value="MscS_channel_TM-2"/>
</dbReference>
<protein>
    <recommendedName>
        <fullName evidence="7">Small-conductance mechanosensitive channel</fullName>
    </recommendedName>
</protein>
<feature type="domain" description="Mechanosensitive ion channel MscS C-terminal" evidence="10">
    <location>
        <begin position="176"/>
        <end position="258"/>
    </location>
</feature>
<comment type="caution">
    <text evidence="7">Lacks conserved residue(s) required for the propagation of feature annotation.</text>
</comment>
<feature type="transmembrane region" description="Helical" evidence="7">
    <location>
        <begin position="12"/>
        <end position="34"/>
    </location>
</feature>
<keyword evidence="7" id="KW-0997">Cell inner membrane</keyword>
<comment type="function">
    <text evidence="7">Mechanosensitive channel that participates in the regulation of osmotic pressure changes within the cell, opening in response to stretch forces in the membrane lipid bilayer, without the need for other proteins. Contributes to normal resistance to hypoosmotic shock. Forms an ion channel of 1.0 nanosiemens conductance with a slight preference for anions.</text>
</comment>
<sequence>MDSDALLASIQATGAAFAMNLIAAVAIFVIGRWVAKFLHGLVIKGMERAELEPLLIKFLGNILYALLLTFVVLAAISRIGIQTASLIAVIAAAGLAVGLALQGSLANFAAGVMVIIFRPYKIGDFVEGGGVAGVVDDVQIFTTVLKTADNRKIIVPNGQIMNGTITNYSAHDTRRVDLVVGVGYDDDIDTVRRVLTDVVKADARVLEEPALNIRMNAHGDSSVDWIVRPWVKAADYWDVYWDMTEEIKRRFDREGISIPYPQRDVHVYHHGEGGQPEQPSDLETTARR</sequence>
<evidence type="ECO:0000256" key="7">
    <source>
        <dbReference type="RuleBase" id="RU369025"/>
    </source>
</evidence>
<dbReference type="RefSeq" id="WP_386772101.1">
    <property type="nucleotide sequence ID" value="NZ_JBHRUG010000012.1"/>
</dbReference>
<reference evidence="13" key="1">
    <citation type="journal article" date="2019" name="Int. J. Syst. Evol. Microbiol.">
        <title>The Global Catalogue of Microorganisms (GCM) 10K type strain sequencing project: providing services to taxonomists for standard genome sequencing and annotation.</title>
        <authorList>
            <consortium name="The Broad Institute Genomics Platform"/>
            <consortium name="The Broad Institute Genome Sequencing Center for Infectious Disease"/>
            <person name="Wu L."/>
            <person name="Ma J."/>
        </authorList>
    </citation>
    <scope>NUCLEOTIDE SEQUENCE [LARGE SCALE GENOMIC DNA]</scope>
    <source>
        <strain evidence="13">CECT 7698</strain>
    </source>
</reference>
<proteinExistence type="inferred from homology"/>
<dbReference type="EMBL" id="JBHRUG010000012">
    <property type="protein sequence ID" value="MFC3283030.1"/>
    <property type="molecule type" value="Genomic_DNA"/>
</dbReference>
<keyword evidence="4 7" id="KW-0812">Transmembrane</keyword>
<dbReference type="PANTHER" id="PTHR30221">
    <property type="entry name" value="SMALL-CONDUCTANCE MECHANOSENSITIVE CHANNEL"/>
    <property type="match status" value="1"/>
</dbReference>
<feature type="domain" description="Mechanosensitive ion channel transmembrane helices 2/3" evidence="11">
    <location>
        <begin position="61"/>
        <end position="102"/>
    </location>
</feature>
<dbReference type="InterPro" id="IPR023408">
    <property type="entry name" value="MscS_beta-dom_sf"/>
</dbReference>
<evidence type="ECO:0000256" key="8">
    <source>
        <dbReference type="SAM" id="MobiDB-lite"/>
    </source>
</evidence>
<feature type="domain" description="Mechanosensitive ion channel MscS" evidence="9">
    <location>
        <begin position="104"/>
        <end position="169"/>
    </location>
</feature>
<evidence type="ECO:0000313" key="13">
    <source>
        <dbReference type="Proteomes" id="UP001595579"/>
    </source>
</evidence>
<comment type="caution">
    <text evidence="12">The sequence shown here is derived from an EMBL/GenBank/DDBJ whole genome shotgun (WGS) entry which is preliminary data.</text>
</comment>
<feature type="compositionally biased region" description="Polar residues" evidence="8">
    <location>
        <begin position="277"/>
        <end position="288"/>
    </location>
</feature>
<evidence type="ECO:0000259" key="9">
    <source>
        <dbReference type="Pfam" id="PF00924"/>
    </source>
</evidence>
<dbReference type="InterPro" id="IPR008910">
    <property type="entry name" value="MSC_TM_helix"/>
</dbReference>
<accession>A0ABV7LMS9</accession>
<dbReference type="Proteomes" id="UP001595579">
    <property type="component" value="Unassembled WGS sequence"/>
</dbReference>
<dbReference type="InterPro" id="IPR049142">
    <property type="entry name" value="MS_channel_1st"/>
</dbReference>
<dbReference type="InterPro" id="IPR049278">
    <property type="entry name" value="MS_channel_C"/>
</dbReference>
<dbReference type="Pfam" id="PF00924">
    <property type="entry name" value="MS_channel_2nd"/>
    <property type="match status" value="1"/>
</dbReference>
<keyword evidence="7" id="KW-0407">Ion channel</keyword>
<keyword evidence="13" id="KW-1185">Reference proteome</keyword>
<gene>
    <name evidence="12" type="ORF">ACFOEV_05325</name>
</gene>
<evidence type="ECO:0000256" key="1">
    <source>
        <dbReference type="ARBA" id="ARBA00004651"/>
    </source>
</evidence>
<dbReference type="InterPro" id="IPR010920">
    <property type="entry name" value="LSM_dom_sf"/>
</dbReference>
<dbReference type="Gene3D" id="2.30.30.60">
    <property type="match status" value="1"/>
</dbReference>
<comment type="subunit">
    <text evidence="7">Homoheptamer.</text>
</comment>
<feature type="region of interest" description="Disordered" evidence="8">
    <location>
        <begin position="266"/>
        <end position="288"/>
    </location>
</feature>
<evidence type="ECO:0000256" key="2">
    <source>
        <dbReference type="ARBA" id="ARBA00008017"/>
    </source>
</evidence>
<keyword evidence="6 7" id="KW-0472">Membrane</keyword>
<dbReference type="InterPro" id="IPR011066">
    <property type="entry name" value="MscS_channel_C_sf"/>
</dbReference>
<dbReference type="Pfam" id="PF21082">
    <property type="entry name" value="MS_channel_3rd"/>
    <property type="match status" value="1"/>
</dbReference>
<keyword evidence="3" id="KW-1003">Cell membrane</keyword>
<keyword evidence="7" id="KW-0406">Ion transport</keyword>
<evidence type="ECO:0000256" key="4">
    <source>
        <dbReference type="ARBA" id="ARBA00022692"/>
    </source>
</evidence>
<dbReference type="SUPFAM" id="SSF50182">
    <property type="entry name" value="Sm-like ribonucleoproteins"/>
    <property type="match status" value="1"/>
</dbReference>
<dbReference type="SUPFAM" id="SSF82861">
    <property type="entry name" value="Mechanosensitive channel protein MscS (YggB), transmembrane region"/>
    <property type="match status" value="1"/>
</dbReference>
<evidence type="ECO:0000256" key="5">
    <source>
        <dbReference type="ARBA" id="ARBA00022989"/>
    </source>
</evidence>
<feature type="transmembrane region" description="Helical" evidence="7">
    <location>
        <begin position="87"/>
        <end position="117"/>
    </location>
</feature>
<evidence type="ECO:0000259" key="10">
    <source>
        <dbReference type="Pfam" id="PF21082"/>
    </source>
</evidence>
<dbReference type="PANTHER" id="PTHR30221:SF1">
    <property type="entry name" value="SMALL-CONDUCTANCE MECHANOSENSITIVE CHANNEL"/>
    <property type="match status" value="1"/>
</dbReference>
<dbReference type="Gene3D" id="3.30.70.100">
    <property type="match status" value="1"/>
</dbReference>
<evidence type="ECO:0000259" key="11">
    <source>
        <dbReference type="Pfam" id="PF21088"/>
    </source>
</evidence>
<dbReference type="Pfam" id="PF05552">
    <property type="entry name" value="MS_channel_1st_1"/>
    <property type="match status" value="1"/>
</dbReference>
<evidence type="ECO:0000256" key="6">
    <source>
        <dbReference type="ARBA" id="ARBA00023136"/>
    </source>
</evidence>
<dbReference type="SUPFAM" id="SSF82689">
    <property type="entry name" value="Mechanosensitive channel protein MscS (YggB), C-terminal domain"/>
    <property type="match status" value="1"/>
</dbReference>
<feature type="transmembrane region" description="Helical" evidence="7">
    <location>
        <begin position="54"/>
        <end position="81"/>
    </location>
</feature>
<comment type="subcellular location">
    <subcellularLocation>
        <location evidence="7">Cell inner membrane</location>
        <topology evidence="7">Multi-pass membrane protein</topology>
    </subcellularLocation>
    <subcellularLocation>
        <location evidence="1">Cell membrane</location>
        <topology evidence="1">Multi-pass membrane protein</topology>
    </subcellularLocation>
</comment>
<evidence type="ECO:0000256" key="3">
    <source>
        <dbReference type="ARBA" id="ARBA00022475"/>
    </source>
</evidence>
<dbReference type="InterPro" id="IPR045275">
    <property type="entry name" value="MscS_archaea/bacteria_type"/>
</dbReference>
<evidence type="ECO:0000313" key="12">
    <source>
        <dbReference type="EMBL" id="MFC3283030.1"/>
    </source>
</evidence>
<dbReference type="Gene3D" id="1.10.287.1260">
    <property type="match status" value="1"/>
</dbReference>
<name>A0ABV7LMS9_9GAMM</name>
<keyword evidence="7" id="KW-0813">Transport</keyword>
<keyword evidence="5 7" id="KW-1133">Transmembrane helix</keyword>